<feature type="transmembrane region" description="Helical" evidence="8">
    <location>
        <begin position="79"/>
        <end position="100"/>
    </location>
</feature>
<keyword evidence="5 8" id="KW-0812">Transmembrane</keyword>
<evidence type="ECO:0000256" key="8">
    <source>
        <dbReference type="SAM" id="Phobius"/>
    </source>
</evidence>
<dbReference type="EMBL" id="CP081135">
    <property type="protein sequence ID" value="UEL47278.1"/>
    <property type="molecule type" value="Genomic_DNA"/>
</dbReference>
<evidence type="ECO:0000313" key="10">
    <source>
        <dbReference type="Proteomes" id="UP001198983"/>
    </source>
</evidence>
<evidence type="ECO:0000313" key="9">
    <source>
        <dbReference type="EMBL" id="UEL47278.1"/>
    </source>
</evidence>
<feature type="transmembrane region" description="Helical" evidence="8">
    <location>
        <begin position="7"/>
        <end position="25"/>
    </location>
</feature>
<organism evidence="9 10">
    <name type="scientific">Terrisporobacter hibernicus</name>
    <dbReference type="NCBI Taxonomy" id="2813371"/>
    <lineage>
        <taxon>Bacteria</taxon>
        <taxon>Bacillati</taxon>
        <taxon>Bacillota</taxon>
        <taxon>Clostridia</taxon>
        <taxon>Peptostreptococcales</taxon>
        <taxon>Peptostreptococcaceae</taxon>
        <taxon>Terrisporobacter</taxon>
    </lineage>
</organism>
<gene>
    <name evidence="9" type="ORF">JW646_16845</name>
</gene>
<feature type="transmembrane region" description="Helical" evidence="8">
    <location>
        <begin position="37"/>
        <end position="59"/>
    </location>
</feature>
<accession>A0AAX2ZD36</accession>
<keyword evidence="7 8" id="KW-0472">Membrane</keyword>
<dbReference type="GO" id="GO:0055085">
    <property type="term" value="P:transmembrane transport"/>
    <property type="evidence" value="ECO:0007669"/>
    <property type="project" value="TreeGrafter"/>
</dbReference>
<dbReference type="PANTHER" id="PTHR21716:SF53">
    <property type="entry name" value="PERMEASE PERM-RELATED"/>
    <property type="match status" value="1"/>
</dbReference>
<evidence type="ECO:0000256" key="5">
    <source>
        <dbReference type="ARBA" id="ARBA00022692"/>
    </source>
</evidence>
<sequence length="381" mass="42387">MKIEKNIFIKVGLSVIALFLMIYYWKNISAGVRTFIAVANPLIVGCMIAYILNIIMKFYEKVLFEKFKNERLIKFKRTISILLSIGSVVIIFILVARLIIPELKSSIEVLVSSIPPFIDHMVNLLNSNPNIQNLLPKDIANFNMDMINWKEIIDNGFKWFTSGAGTVIEYVTGVFSVVFNFVVGSIFAIYILGGKEKLSNQFTRLINTYTSPKISERTFYVLRIIDKSFHNFIVGQCTEAIILGTLCTVGMFILKFPYALMVGVLMGCSALIPIAGAYIGAIVGFIMIFTVSPTQAMLFLVFIVVLQQLENQFIYPKVVGSSIGLPGIWVFAAVMVGGGLFGIQGVLFGIPTVSVIYQLLKTDLNKREGSNTSLESEQLSI</sequence>
<comment type="subcellular location">
    <subcellularLocation>
        <location evidence="1">Cell membrane</location>
        <topology evidence="1">Multi-pass membrane protein</topology>
    </subcellularLocation>
</comment>
<feature type="transmembrane region" description="Helical" evidence="8">
    <location>
        <begin position="260"/>
        <end position="289"/>
    </location>
</feature>
<evidence type="ECO:0000256" key="3">
    <source>
        <dbReference type="ARBA" id="ARBA00022448"/>
    </source>
</evidence>
<dbReference type="Pfam" id="PF01594">
    <property type="entry name" value="AI-2E_transport"/>
    <property type="match status" value="1"/>
</dbReference>
<evidence type="ECO:0000256" key="6">
    <source>
        <dbReference type="ARBA" id="ARBA00022989"/>
    </source>
</evidence>
<keyword evidence="6 8" id="KW-1133">Transmembrane helix</keyword>
<evidence type="ECO:0000256" key="4">
    <source>
        <dbReference type="ARBA" id="ARBA00022475"/>
    </source>
</evidence>
<dbReference type="RefSeq" id="WP_228415740.1">
    <property type="nucleotide sequence ID" value="NZ_CP081135.1"/>
</dbReference>
<feature type="transmembrane region" description="Helical" evidence="8">
    <location>
        <begin position="296"/>
        <end position="315"/>
    </location>
</feature>
<feature type="transmembrane region" description="Helical" evidence="8">
    <location>
        <begin position="232"/>
        <end position="254"/>
    </location>
</feature>
<keyword evidence="3" id="KW-0813">Transport</keyword>
<name>A0AAX2ZD36_9FIRM</name>
<feature type="transmembrane region" description="Helical" evidence="8">
    <location>
        <begin position="170"/>
        <end position="192"/>
    </location>
</feature>
<dbReference type="GO" id="GO:0005886">
    <property type="term" value="C:plasma membrane"/>
    <property type="evidence" value="ECO:0007669"/>
    <property type="project" value="UniProtKB-SubCell"/>
</dbReference>
<dbReference type="KEGG" id="tem:JW646_16845"/>
<protein>
    <submittedName>
        <fullName evidence="9">AI-2E family transporter</fullName>
    </submittedName>
</protein>
<reference evidence="9 10" key="1">
    <citation type="journal article" date="2023" name="Int. J. Syst. Evol. Microbiol.">
        <title>Terrisporobacter hibernicus sp. nov., isolated from bovine faeces in Northern Ireland.</title>
        <authorList>
            <person name="Mitchell M."/>
            <person name="Nguyen S.V."/>
            <person name="Connor M."/>
            <person name="Fairley D.J."/>
            <person name="Donoghue O."/>
            <person name="Marshall H."/>
            <person name="Koolman L."/>
            <person name="McMullan G."/>
            <person name="Schaffer K.E."/>
            <person name="McGrath J.W."/>
            <person name="Fanning S."/>
        </authorList>
    </citation>
    <scope>NUCLEOTIDE SEQUENCE [LARGE SCALE GENOMIC DNA]</scope>
    <source>
        <strain evidence="9 10">MCA3</strain>
    </source>
</reference>
<evidence type="ECO:0000256" key="2">
    <source>
        <dbReference type="ARBA" id="ARBA00009773"/>
    </source>
</evidence>
<keyword evidence="4" id="KW-1003">Cell membrane</keyword>
<evidence type="ECO:0000256" key="1">
    <source>
        <dbReference type="ARBA" id="ARBA00004651"/>
    </source>
</evidence>
<dbReference type="PANTHER" id="PTHR21716">
    <property type="entry name" value="TRANSMEMBRANE PROTEIN"/>
    <property type="match status" value="1"/>
</dbReference>
<dbReference type="AlphaFoldDB" id="A0AAX2ZD36"/>
<dbReference type="InterPro" id="IPR002549">
    <property type="entry name" value="AI-2E-like"/>
</dbReference>
<feature type="transmembrane region" description="Helical" evidence="8">
    <location>
        <begin position="327"/>
        <end position="360"/>
    </location>
</feature>
<comment type="similarity">
    <text evidence="2">Belongs to the autoinducer-2 exporter (AI-2E) (TC 2.A.86) family.</text>
</comment>
<dbReference type="Proteomes" id="UP001198983">
    <property type="component" value="Chromosome"/>
</dbReference>
<evidence type="ECO:0000256" key="7">
    <source>
        <dbReference type="ARBA" id="ARBA00023136"/>
    </source>
</evidence>
<keyword evidence="10" id="KW-1185">Reference proteome</keyword>
<proteinExistence type="inferred from homology"/>